<evidence type="ECO:0000313" key="2">
    <source>
        <dbReference type="Proteomes" id="UP000183810"/>
    </source>
</evidence>
<name>A0A1J0VLY3_9NOCA</name>
<dbReference type="OrthoDB" id="3577648at2"/>
<dbReference type="EMBL" id="CP018082">
    <property type="protein sequence ID" value="APE33015.1"/>
    <property type="molecule type" value="Genomic_DNA"/>
</dbReference>
<sequence>MQPEPVIASSAYKHGIDSGDMVHAFNNALAAFDLDDGFIMLIGPAMDATMLEIGYVTSTDSHVIIHAMEARPKFLR</sequence>
<dbReference type="KEGG" id="nsl:BOX37_02415"/>
<dbReference type="Proteomes" id="UP000183810">
    <property type="component" value="Chromosome"/>
</dbReference>
<gene>
    <name evidence="1" type="ORF">BOX37_02415</name>
</gene>
<dbReference type="GeneID" id="91514883"/>
<dbReference type="RefSeq" id="WP_019044777.1">
    <property type="nucleotide sequence ID" value="NZ_CP018082.1"/>
</dbReference>
<protein>
    <submittedName>
        <fullName evidence="1">Uncharacterized protein</fullName>
    </submittedName>
</protein>
<keyword evidence="2" id="KW-1185">Reference proteome</keyword>
<organism evidence="1 2">
    <name type="scientific">Nocardia mangyaensis</name>
    <dbReference type="NCBI Taxonomy" id="2213200"/>
    <lineage>
        <taxon>Bacteria</taxon>
        <taxon>Bacillati</taxon>
        <taxon>Actinomycetota</taxon>
        <taxon>Actinomycetes</taxon>
        <taxon>Mycobacteriales</taxon>
        <taxon>Nocardiaceae</taxon>
        <taxon>Nocardia</taxon>
    </lineage>
</organism>
<proteinExistence type="predicted"/>
<reference evidence="1" key="1">
    <citation type="submission" date="2016-11" db="EMBL/GenBank/DDBJ databases">
        <authorList>
            <person name="Jaros S."/>
            <person name="Januszkiewicz K."/>
            <person name="Wedrychowicz H."/>
        </authorList>
    </citation>
    <scope>NUCLEOTIDE SEQUENCE [LARGE SCALE GENOMIC DNA]</scope>
    <source>
        <strain evidence="1">Y48</strain>
    </source>
</reference>
<evidence type="ECO:0000313" key="1">
    <source>
        <dbReference type="EMBL" id="APE33015.1"/>
    </source>
</evidence>
<dbReference type="AlphaFoldDB" id="A0A1J0VLY3"/>
<accession>A0A1J0VLY3</accession>